<feature type="chain" id="PRO_5047499805" evidence="5">
    <location>
        <begin position="19"/>
        <end position="132"/>
    </location>
</feature>
<sequence>MKSILFLLAALSLSTALAHTEVTAIVPAANATVAAPKTITVTLSEPVNLRFSTFRVLRIGAGQTPTQAAAQALAAKADMPTLASLPTKAAGLAATVRVPLKAALPAGPYVIAWTLLSDDGHPVSGFSAFTVK</sequence>
<dbReference type="InterPro" id="IPR014755">
    <property type="entry name" value="Cu-Rt/internalin_Ig-like"/>
</dbReference>
<keyword evidence="4" id="KW-0186">Copper</keyword>
<dbReference type="InterPro" id="IPR007348">
    <property type="entry name" value="CopC_dom"/>
</dbReference>
<dbReference type="InterPro" id="IPR032694">
    <property type="entry name" value="CopC/D"/>
</dbReference>
<dbReference type="Proteomes" id="UP001595803">
    <property type="component" value="Unassembled WGS sequence"/>
</dbReference>
<dbReference type="Pfam" id="PF04234">
    <property type="entry name" value="CopC"/>
    <property type="match status" value="1"/>
</dbReference>
<dbReference type="EMBL" id="JBHRZG010000022">
    <property type="protein sequence ID" value="MFC3834236.1"/>
    <property type="molecule type" value="Genomic_DNA"/>
</dbReference>
<dbReference type="SUPFAM" id="SSF81296">
    <property type="entry name" value="E set domains"/>
    <property type="match status" value="1"/>
</dbReference>
<dbReference type="InterPro" id="IPR014756">
    <property type="entry name" value="Ig_E-set"/>
</dbReference>
<evidence type="ECO:0000256" key="3">
    <source>
        <dbReference type="ARBA" id="ARBA00022729"/>
    </source>
</evidence>
<proteinExistence type="predicted"/>
<reference evidence="8" key="1">
    <citation type="journal article" date="2019" name="Int. J. Syst. Evol. Microbiol.">
        <title>The Global Catalogue of Microorganisms (GCM) 10K type strain sequencing project: providing services to taxonomists for standard genome sequencing and annotation.</title>
        <authorList>
            <consortium name="The Broad Institute Genomics Platform"/>
            <consortium name="The Broad Institute Genome Sequencing Center for Infectious Disease"/>
            <person name="Wu L."/>
            <person name="Ma J."/>
        </authorList>
    </citation>
    <scope>NUCLEOTIDE SEQUENCE [LARGE SCALE GENOMIC DNA]</scope>
    <source>
        <strain evidence="8">CCTCC AB 2017081</strain>
    </source>
</reference>
<keyword evidence="2" id="KW-0479">Metal-binding</keyword>
<name>A0ABV7ZD63_9DEIO</name>
<protein>
    <submittedName>
        <fullName evidence="7">Copper resistance protein CopC</fullName>
    </submittedName>
</protein>
<dbReference type="PANTHER" id="PTHR34820">
    <property type="entry name" value="INNER MEMBRANE PROTEIN YEBZ"/>
    <property type="match status" value="1"/>
</dbReference>
<evidence type="ECO:0000313" key="8">
    <source>
        <dbReference type="Proteomes" id="UP001595803"/>
    </source>
</evidence>
<evidence type="ECO:0000259" key="6">
    <source>
        <dbReference type="Pfam" id="PF04234"/>
    </source>
</evidence>
<evidence type="ECO:0000256" key="1">
    <source>
        <dbReference type="ARBA" id="ARBA00004196"/>
    </source>
</evidence>
<gene>
    <name evidence="7" type="ORF">ACFOSB_15395</name>
</gene>
<evidence type="ECO:0000256" key="5">
    <source>
        <dbReference type="SAM" id="SignalP"/>
    </source>
</evidence>
<feature type="signal peptide" evidence="5">
    <location>
        <begin position="1"/>
        <end position="18"/>
    </location>
</feature>
<organism evidence="7 8">
    <name type="scientific">Deinococcus rufus</name>
    <dbReference type="NCBI Taxonomy" id="2136097"/>
    <lineage>
        <taxon>Bacteria</taxon>
        <taxon>Thermotogati</taxon>
        <taxon>Deinococcota</taxon>
        <taxon>Deinococci</taxon>
        <taxon>Deinococcales</taxon>
        <taxon>Deinococcaceae</taxon>
        <taxon>Deinococcus</taxon>
    </lineage>
</organism>
<feature type="domain" description="CopC" evidence="6">
    <location>
        <begin position="19"/>
        <end position="131"/>
    </location>
</feature>
<dbReference type="Gene3D" id="2.60.40.1220">
    <property type="match status" value="1"/>
</dbReference>
<dbReference type="RefSeq" id="WP_295816588.1">
    <property type="nucleotide sequence ID" value="NZ_JBHRZG010000022.1"/>
</dbReference>
<comment type="caution">
    <text evidence="7">The sequence shown here is derived from an EMBL/GenBank/DDBJ whole genome shotgun (WGS) entry which is preliminary data.</text>
</comment>
<accession>A0ABV7ZD63</accession>
<evidence type="ECO:0000313" key="7">
    <source>
        <dbReference type="EMBL" id="MFC3834236.1"/>
    </source>
</evidence>
<evidence type="ECO:0000256" key="4">
    <source>
        <dbReference type="ARBA" id="ARBA00023008"/>
    </source>
</evidence>
<evidence type="ECO:0000256" key="2">
    <source>
        <dbReference type="ARBA" id="ARBA00022723"/>
    </source>
</evidence>
<dbReference type="PANTHER" id="PTHR34820:SF4">
    <property type="entry name" value="INNER MEMBRANE PROTEIN YEBZ"/>
    <property type="match status" value="1"/>
</dbReference>
<comment type="subcellular location">
    <subcellularLocation>
        <location evidence="1">Cell envelope</location>
    </subcellularLocation>
</comment>
<keyword evidence="3 5" id="KW-0732">Signal</keyword>
<keyword evidence="8" id="KW-1185">Reference proteome</keyword>